<keyword evidence="1 5" id="KW-0479">Metal-binding</keyword>
<keyword evidence="2" id="KW-0677">Repeat</keyword>
<keyword evidence="4 5" id="KW-0862">Zinc</keyword>
<dbReference type="PANTHER" id="PTHR13119">
    <property type="entry name" value="ZINC FINGER CCCH DOMAIN-CONTAINING PROTEI"/>
    <property type="match status" value="1"/>
</dbReference>
<dbReference type="Pfam" id="PF18345">
    <property type="entry name" value="zf_CCCH_4"/>
    <property type="match status" value="1"/>
</dbReference>
<feature type="domain" description="C3H1-type" evidence="6">
    <location>
        <begin position="80"/>
        <end position="107"/>
    </location>
</feature>
<dbReference type="Pfam" id="PF14608">
    <property type="entry name" value="zf-CCCH_2"/>
    <property type="match status" value="1"/>
</dbReference>
<dbReference type="Gene3D" id="4.10.1000.10">
    <property type="entry name" value="Zinc finger, CCCH-type"/>
    <property type="match status" value="2"/>
</dbReference>
<dbReference type="Proteomes" id="UP001057375">
    <property type="component" value="Unassembled WGS sequence"/>
</dbReference>
<feature type="domain" description="C3H1-type" evidence="6">
    <location>
        <begin position="113"/>
        <end position="140"/>
    </location>
</feature>
<evidence type="ECO:0000313" key="8">
    <source>
        <dbReference type="Proteomes" id="UP001057375"/>
    </source>
</evidence>
<dbReference type="InterPro" id="IPR045124">
    <property type="entry name" value="Su(sable)-like"/>
</dbReference>
<dbReference type="InterPro" id="IPR036855">
    <property type="entry name" value="Znf_CCCH_sf"/>
</dbReference>
<dbReference type="Pfam" id="PF18044">
    <property type="entry name" value="zf-CCCH_4"/>
    <property type="match status" value="1"/>
</dbReference>
<feature type="zinc finger region" description="C3H1-type" evidence="5">
    <location>
        <begin position="113"/>
        <end position="140"/>
    </location>
</feature>
<accession>A0ABQ5K7G2</accession>
<organism evidence="7 8">
    <name type="scientific">Aduncisulcus paluster</name>
    <dbReference type="NCBI Taxonomy" id="2918883"/>
    <lineage>
        <taxon>Eukaryota</taxon>
        <taxon>Metamonada</taxon>
        <taxon>Carpediemonas-like organisms</taxon>
        <taxon>Aduncisulcus</taxon>
    </lineage>
</organism>
<dbReference type="SUPFAM" id="SSF90229">
    <property type="entry name" value="CCCH zinc finger"/>
    <property type="match status" value="3"/>
</dbReference>
<evidence type="ECO:0000313" key="7">
    <source>
        <dbReference type="EMBL" id="GKT27364.1"/>
    </source>
</evidence>
<name>A0ABQ5K7G2_9EUKA</name>
<reference evidence="7" key="1">
    <citation type="submission" date="2022-03" db="EMBL/GenBank/DDBJ databases">
        <title>Draft genome sequence of Aduncisulcus paluster, a free-living microaerophilic Fornicata.</title>
        <authorList>
            <person name="Yuyama I."/>
            <person name="Kume K."/>
            <person name="Tamura T."/>
            <person name="Inagaki Y."/>
            <person name="Hashimoto T."/>
        </authorList>
    </citation>
    <scope>NUCLEOTIDE SEQUENCE</scope>
    <source>
        <strain evidence="7">NY0171</strain>
    </source>
</reference>
<dbReference type="InterPro" id="IPR041367">
    <property type="entry name" value="Znf-CCCH_4"/>
</dbReference>
<evidence type="ECO:0000256" key="1">
    <source>
        <dbReference type="ARBA" id="ARBA00022723"/>
    </source>
</evidence>
<feature type="zinc finger region" description="C3H1-type" evidence="5">
    <location>
        <begin position="80"/>
        <end position="107"/>
    </location>
</feature>
<proteinExistence type="predicted"/>
<evidence type="ECO:0000256" key="5">
    <source>
        <dbReference type="PROSITE-ProRule" id="PRU00723"/>
    </source>
</evidence>
<protein>
    <submittedName>
        <fullName evidence="7">Protein suppressor of sable-like protein</fullName>
    </submittedName>
</protein>
<evidence type="ECO:0000256" key="3">
    <source>
        <dbReference type="ARBA" id="ARBA00022771"/>
    </source>
</evidence>
<comment type="caution">
    <text evidence="7">The sequence shown here is derived from an EMBL/GenBank/DDBJ whole genome shotgun (WGS) entry which is preliminary data.</text>
</comment>
<keyword evidence="8" id="KW-1185">Reference proteome</keyword>
<dbReference type="EMBL" id="BQXS01000005">
    <property type="protein sequence ID" value="GKT27364.1"/>
    <property type="molecule type" value="Genomic_DNA"/>
</dbReference>
<keyword evidence="3 5" id="KW-0863">Zinc-finger</keyword>
<dbReference type="InterPro" id="IPR000571">
    <property type="entry name" value="Znf_CCCH"/>
</dbReference>
<dbReference type="PANTHER" id="PTHR13119:SF12">
    <property type="entry name" value="PROTEIN SUPPRESSOR OF SABLE"/>
    <property type="match status" value="1"/>
</dbReference>
<evidence type="ECO:0000256" key="4">
    <source>
        <dbReference type="ARBA" id="ARBA00022833"/>
    </source>
</evidence>
<dbReference type="SMART" id="SM00356">
    <property type="entry name" value="ZnF_C3H1"/>
    <property type="match status" value="3"/>
</dbReference>
<evidence type="ECO:0000256" key="2">
    <source>
        <dbReference type="ARBA" id="ARBA00022737"/>
    </source>
</evidence>
<gene>
    <name evidence="7" type="ORF">ADUPG1_000013</name>
</gene>
<dbReference type="PROSITE" id="PS50103">
    <property type="entry name" value="ZF_C3H1"/>
    <property type="match status" value="2"/>
</dbReference>
<sequence length="226" mass="25726">MDIDNFEALSALSQVQELCTLSSPAVPLQPKKYSQSKFPPVGIDLSRKIDQKRVSYPSFRSGKSQAKITPPGSTLTLKTLRKRLVCKFFLRGKCSRGDKCPYLHVTSDQSTGNLMERICRHHMLGKCRLGSSCRYLHDLSLLPCLDHHLKRNCLNPNCPFSHKPLNSEQAAYIQDKLQSDKTQSSETGDRMMREEYLKMNSLWEAMKKTLSSQIRADLASSGRRFR</sequence>
<evidence type="ECO:0000259" key="6">
    <source>
        <dbReference type="PROSITE" id="PS50103"/>
    </source>
</evidence>